<reference evidence="1 2" key="1">
    <citation type="submission" date="2018-11" db="EMBL/GenBank/DDBJ databases">
        <authorList>
            <consortium name="Pathogen Informatics"/>
        </authorList>
    </citation>
    <scope>NUCLEOTIDE SEQUENCE [LARGE SCALE GENOMIC DNA]</scope>
    <source>
        <strain>Denwood</strain>
        <strain evidence="2">Zambia</strain>
    </source>
</reference>
<dbReference type="Proteomes" id="UP000269396">
    <property type="component" value="Unassembled WGS sequence"/>
</dbReference>
<sequence length="43" mass="5224">MIVHLIIHVLTVQHQLHEHDYDTDYRYISLQQQSCIEVDYVQV</sequence>
<dbReference type="AlphaFoldDB" id="A0A183Q131"/>
<gene>
    <name evidence="1" type="ORF">SMTD_LOCUS20317</name>
</gene>
<proteinExistence type="predicted"/>
<name>A0A183Q131_9TREM</name>
<dbReference type="EMBL" id="UZAL01044127">
    <property type="protein sequence ID" value="VDP82128.1"/>
    <property type="molecule type" value="Genomic_DNA"/>
</dbReference>
<protein>
    <submittedName>
        <fullName evidence="1">Uncharacterized protein</fullName>
    </submittedName>
</protein>
<organism evidence="1 2">
    <name type="scientific">Schistosoma mattheei</name>
    <dbReference type="NCBI Taxonomy" id="31246"/>
    <lineage>
        <taxon>Eukaryota</taxon>
        <taxon>Metazoa</taxon>
        <taxon>Spiralia</taxon>
        <taxon>Lophotrochozoa</taxon>
        <taxon>Platyhelminthes</taxon>
        <taxon>Trematoda</taxon>
        <taxon>Digenea</taxon>
        <taxon>Strigeidida</taxon>
        <taxon>Schistosomatoidea</taxon>
        <taxon>Schistosomatidae</taxon>
        <taxon>Schistosoma</taxon>
    </lineage>
</organism>
<accession>A0A183Q131</accession>
<keyword evidence="2" id="KW-1185">Reference proteome</keyword>
<evidence type="ECO:0000313" key="2">
    <source>
        <dbReference type="Proteomes" id="UP000269396"/>
    </source>
</evidence>
<evidence type="ECO:0000313" key="1">
    <source>
        <dbReference type="EMBL" id="VDP82128.1"/>
    </source>
</evidence>